<organism evidence="3 4">
    <name type="scientific">Streptomyces agglomeratus</name>
    <dbReference type="NCBI Taxonomy" id="285458"/>
    <lineage>
        <taxon>Bacteria</taxon>
        <taxon>Bacillati</taxon>
        <taxon>Actinomycetota</taxon>
        <taxon>Actinomycetes</taxon>
        <taxon>Kitasatosporales</taxon>
        <taxon>Streptomycetaceae</taxon>
        <taxon>Streptomyces</taxon>
    </lineage>
</organism>
<dbReference type="AlphaFoldDB" id="A0A1E5PI61"/>
<dbReference type="Proteomes" id="UP000095759">
    <property type="component" value="Unassembled WGS sequence"/>
</dbReference>
<dbReference type="OrthoDB" id="4350534at2"/>
<keyword evidence="4" id="KW-1185">Reference proteome</keyword>
<protein>
    <recommendedName>
        <fullName evidence="2">DUF6286 domain-containing protein</fullName>
    </recommendedName>
</protein>
<comment type="caution">
    <text evidence="3">The sequence shown here is derived from an EMBL/GenBank/DDBJ whole genome shotgun (WGS) entry which is preliminary data.</text>
</comment>
<name>A0A1E5PI61_9ACTN</name>
<accession>A0A1E5PI61</accession>
<keyword evidence="1" id="KW-0472">Membrane</keyword>
<keyword evidence="1" id="KW-1133">Transmembrane helix</keyword>
<dbReference type="EMBL" id="MEHJ01000001">
    <property type="protein sequence ID" value="OEJ29145.1"/>
    <property type="molecule type" value="Genomic_DNA"/>
</dbReference>
<dbReference type="Pfam" id="PF19803">
    <property type="entry name" value="DUF6286"/>
    <property type="match status" value="1"/>
</dbReference>
<evidence type="ECO:0000259" key="2">
    <source>
        <dbReference type="Pfam" id="PF19803"/>
    </source>
</evidence>
<reference evidence="3 4" key="1">
    <citation type="submission" date="2016-08" db="EMBL/GenBank/DDBJ databases">
        <title>Complete genome sequence of Streptomyces agglomeratus strain 6-3-2, a novel anti-MRSA actinomycete isolated from Wuli of Tebit, China.</title>
        <authorList>
            <person name="Chen X."/>
        </authorList>
    </citation>
    <scope>NUCLEOTIDE SEQUENCE [LARGE SCALE GENOMIC DNA]</scope>
    <source>
        <strain evidence="3 4">6-3-2</strain>
    </source>
</reference>
<sequence>MLLFDISMVRAGREAAAWRTRLAHELATRPLDDTWVLTGAALATALGLWLIILALTPGLRRHLPLKTPAGPGKVRAVLDRDAAALILRDAALRVPGVSRARIRVRRHRINARADIRFRDPGVVRTDLTADLHEQRERLALAHPPKLTVHVRQRRG</sequence>
<feature type="transmembrane region" description="Helical" evidence="1">
    <location>
        <begin position="35"/>
        <end position="56"/>
    </location>
</feature>
<keyword evidence="1" id="KW-0812">Transmembrane</keyword>
<proteinExistence type="predicted"/>
<feature type="domain" description="DUF6286" evidence="2">
    <location>
        <begin position="45"/>
        <end position="151"/>
    </location>
</feature>
<evidence type="ECO:0000313" key="4">
    <source>
        <dbReference type="Proteomes" id="UP000095759"/>
    </source>
</evidence>
<gene>
    <name evidence="3" type="ORF">AS594_01500</name>
</gene>
<evidence type="ECO:0000313" key="3">
    <source>
        <dbReference type="EMBL" id="OEJ29145.1"/>
    </source>
</evidence>
<evidence type="ECO:0000256" key="1">
    <source>
        <dbReference type="SAM" id="Phobius"/>
    </source>
</evidence>
<dbReference type="InterPro" id="IPR046253">
    <property type="entry name" value="DUF6286"/>
</dbReference>